<dbReference type="Proteomes" id="UP000308632">
    <property type="component" value="Unassembled WGS sequence"/>
</dbReference>
<feature type="chain" id="PRO_5020375684" description="Secreted protein" evidence="1">
    <location>
        <begin position="28"/>
        <end position="151"/>
    </location>
</feature>
<dbReference type="RefSeq" id="WP_137298336.1">
    <property type="nucleotide sequence ID" value="NZ_BMVD01000002.1"/>
</dbReference>
<reference evidence="2 5" key="2">
    <citation type="submission" date="2020-04" db="EMBL/GenBank/DDBJ databases">
        <title>Genome sequence of Streptomyces galbus strain I339.</title>
        <authorList>
            <person name="Silva E.A.N."/>
            <person name="Merces M."/>
            <person name="Castelo Branco A.P.O.T."/>
            <person name="Vasconcelos P.C."/>
            <person name="Costa N.P."/>
            <person name="Marinho G.C.S."/>
            <person name="Oliveira C.J.B."/>
            <person name="Araujo D."/>
            <person name="Rodrigues Junior V.S."/>
            <person name="Almeida R."/>
            <person name="Silva Filho U.R."/>
            <person name="Andrade A.S.A."/>
            <person name="Cibulski S.P."/>
        </authorList>
    </citation>
    <scope>NUCLEOTIDE SEQUENCE [LARGE SCALE GENOMIC DNA]</scope>
    <source>
        <strain evidence="2 5">I339</strain>
    </source>
</reference>
<keyword evidence="5" id="KW-1185">Reference proteome</keyword>
<keyword evidence="1" id="KW-0732">Signal</keyword>
<dbReference type="AlphaFoldDB" id="A0A4U5X8E8"/>
<evidence type="ECO:0000256" key="1">
    <source>
        <dbReference type="SAM" id="SignalP"/>
    </source>
</evidence>
<evidence type="ECO:0000313" key="5">
    <source>
        <dbReference type="Proteomes" id="UP000744032"/>
    </source>
</evidence>
<dbReference type="Proteomes" id="UP000744032">
    <property type="component" value="Unassembled WGS sequence"/>
</dbReference>
<accession>A0A4U5X8E8</accession>
<comment type="caution">
    <text evidence="3">The sequence shown here is derived from an EMBL/GenBank/DDBJ whole genome shotgun (WGS) entry which is preliminary data.</text>
</comment>
<dbReference type="EMBL" id="JAAXMD010000016">
    <property type="protein sequence ID" value="NKQ23589.1"/>
    <property type="molecule type" value="Genomic_DNA"/>
</dbReference>
<gene>
    <name evidence="3" type="ORF">E4U92_01155</name>
    <name evidence="2" type="ORF">HF200_03705</name>
</gene>
<organism evidence="3 4">
    <name type="scientific">Streptomyces galbus</name>
    <dbReference type="NCBI Taxonomy" id="33898"/>
    <lineage>
        <taxon>Bacteria</taxon>
        <taxon>Bacillati</taxon>
        <taxon>Actinomycetota</taxon>
        <taxon>Actinomycetes</taxon>
        <taxon>Kitasatosporales</taxon>
        <taxon>Streptomycetaceae</taxon>
        <taxon>Streptomyces</taxon>
    </lineage>
</organism>
<evidence type="ECO:0008006" key="6">
    <source>
        <dbReference type="Google" id="ProtNLM"/>
    </source>
</evidence>
<evidence type="ECO:0000313" key="4">
    <source>
        <dbReference type="Proteomes" id="UP000308632"/>
    </source>
</evidence>
<feature type="signal peptide" evidence="1">
    <location>
        <begin position="1"/>
        <end position="27"/>
    </location>
</feature>
<reference evidence="3 4" key="1">
    <citation type="submission" date="2019-04" db="EMBL/GenBank/DDBJ databases">
        <title>Streptomyces lasaliensis sp.nov., an Actinomycete isolated from soil which produces the polyether antibiotic lasalocid.</title>
        <authorList>
            <person name="Erwin G."/>
            <person name="Haber C."/>
        </authorList>
    </citation>
    <scope>NUCLEOTIDE SEQUENCE [LARGE SCALE GENOMIC DNA]</scope>
    <source>
        <strain evidence="3 4">DSM 40089</strain>
    </source>
</reference>
<name>A0A4U5X8E8_STRGB</name>
<protein>
    <recommendedName>
        <fullName evidence="6">Secreted protein</fullName>
    </recommendedName>
</protein>
<evidence type="ECO:0000313" key="2">
    <source>
        <dbReference type="EMBL" id="NKQ23589.1"/>
    </source>
</evidence>
<evidence type="ECO:0000313" key="3">
    <source>
        <dbReference type="EMBL" id="TKT11517.1"/>
    </source>
</evidence>
<sequence length="151" mass="16257">MRRIIRAVGLAAAVAGTLLLGAGPSVAQPLWQAWVTPSDYSCGKTIHHDKSNYVFFQTCIIHGSGHYIQPVLVVSNTSDKTVGIFGETYANWESDGGMSFCHDDHIPPNGRKACYGETSSGRTGVNTAYSIFYMNGVDIGTYSPTASYTLL</sequence>
<dbReference type="EMBL" id="SZPR01000002">
    <property type="protein sequence ID" value="TKT11517.1"/>
    <property type="molecule type" value="Genomic_DNA"/>
</dbReference>
<proteinExistence type="predicted"/>